<evidence type="ECO:0000313" key="2">
    <source>
        <dbReference type="Proteomes" id="UP001269968"/>
    </source>
</evidence>
<organism evidence="1 2">
    <name type="scientific">Pectobacterium brasiliense</name>
    <dbReference type="NCBI Taxonomy" id="180957"/>
    <lineage>
        <taxon>Bacteria</taxon>
        <taxon>Pseudomonadati</taxon>
        <taxon>Pseudomonadota</taxon>
        <taxon>Gammaproteobacteria</taxon>
        <taxon>Enterobacterales</taxon>
        <taxon>Pectobacteriaceae</taxon>
        <taxon>Pectobacterium</taxon>
    </lineage>
</organism>
<dbReference type="EMBL" id="JAXHOZ010000099">
    <property type="protein sequence ID" value="MDY4380628.1"/>
    <property type="molecule type" value="Genomic_DNA"/>
</dbReference>
<dbReference type="InterPro" id="IPR029044">
    <property type="entry name" value="Nucleotide-diphossugar_trans"/>
</dbReference>
<accession>A0AAW9HHW4</accession>
<dbReference type="PANTHER" id="PTHR43179">
    <property type="entry name" value="RHAMNOSYLTRANSFERASE WBBL"/>
    <property type="match status" value="1"/>
</dbReference>
<dbReference type="EC" id="2.4.-.-" evidence="1"/>
<proteinExistence type="predicted"/>
<name>A0AAW9HHW4_9GAMM</name>
<protein>
    <submittedName>
        <fullName evidence="1">Glycosyltransferase family 2 protein</fullName>
        <ecNumber evidence="1">2.4.-.-</ecNumber>
    </submittedName>
</protein>
<dbReference type="RefSeq" id="WP_320715361.1">
    <property type="nucleotide sequence ID" value="NZ_JAXHOZ010000099.1"/>
</dbReference>
<dbReference type="AlphaFoldDB" id="A0AAW9HHW4"/>
<keyword evidence="1" id="KW-0328">Glycosyltransferase</keyword>
<comment type="caution">
    <text evidence="1">The sequence shown here is derived from an EMBL/GenBank/DDBJ whole genome shotgun (WGS) entry which is preliminary data.</text>
</comment>
<dbReference type="Proteomes" id="UP001269968">
    <property type="component" value="Unassembled WGS sequence"/>
</dbReference>
<dbReference type="Gene3D" id="3.90.550.10">
    <property type="entry name" value="Spore Coat Polysaccharide Biosynthesis Protein SpsA, Chain A"/>
    <property type="match status" value="1"/>
</dbReference>
<keyword evidence="1" id="KW-0808">Transferase</keyword>
<dbReference type="PANTHER" id="PTHR43179:SF7">
    <property type="entry name" value="RHAMNOSYLTRANSFERASE WBBL"/>
    <property type="match status" value="1"/>
</dbReference>
<evidence type="ECO:0000313" key="1">
    <source>
        <dbReference type="EMBL" id="MDY4380628.1"/>
    </source>
</evidence>
<sequence length="270" mass="31672">MHVTKLHKHLKINVAVVSHRHYEIIKSLNCLPRLANKNDIKVCIIDNVGEPNLEVYCKEYSFSYIKNFKLCGFGENNNKIFDFFYKNKEDFENSYFLVLNPDVDITIDNIRKLAREMHAKDIQLSTVNLFKDANHSIPDNSIRIYPELYDFFSSFILKKNKTIINKNLIETPCPVDWAAGSFLMFSSSLYEKLLGFDESYFMYCEDIDICLRSNLLHGQSVVFFPDIKATHYAAHENRRFFSKNFLWHTISIVKFLFKKKNIYPSAKDGL</sequence>
<dbReference type="GO" id="GO:0016757">
    <property type="term" value="F:glycosyltransferase activity"/>
    <property type="evidence" value="ECO:0007669"/>
    <property type="project" value="UniProtKB-KW"/>
</dbReference>
<gene>
    <name evidence="1" type="ORF">SOV92_22965</name>
</gene>
<dbReference type="SUPFAM" id="SSF53448">
    <property type="entry name" value="Nucleotide-diphospho-sugar transferases"/>
    <property type="match status" value="1"/>
</dbReference>
<reference evidence="1" key="1">
    <citation type="submission" date="2023-11" db="EMBL/GenBank/DDBJ databases">
        <title>Comparative genomics revealed phylogeny of phytopathogenic Pectobacterium aroidearum based on whole-genome sequencing and function of putative horizontal acquire islands in P. aroidearum PccS1.</title>
        <authorList>
            <person name="Fan J."/>
            <person name="Yang L."/>
        </authorList>
    </citation>
    <scope>NUCLEOTIDE SEQUENCE</scope>
    <source>
        <strain evidence="1">NJAU140</strain>
    </source>
</reference>